<dbReference type="STRING" id="1073574.GOARA_063_00320"/>
<dbReference type="SUPFAM" id="SSF52317">
    <property type="entry name" value="Class I glutamine amidotransferase-like"/>
    <property type="match status" value="1"/>
</dbReference>
<reference evidence="2 3" key="1">
    <citation type="submission" date="2011-11" db="EMBL/GenBank/DDBJ databases">
        <title>Whole genome shotgun sequence of Gordonia araii NBRC 100433.</title>
        <authorList>
            <person name="Yoshida Y."/>
            <person name="Hosoyama A."/>
            <person name="Tsuchikane K."/>
            <person name="Katsumata H."/>
            <person name="Yamazaki S."/>
            <person name="Fujita N."/>
        </authorList>
    </citation>
    <scope>NUCLEOTIDE SEQUENCE [LARGE SCALE GENOMIC DNA]</scope>
    <source>
        <strain evidence="2 3">NBRC 100433</strain>
    </source>
</reference>
<dbReference type="InterPro" id="IPR002818">
    <property type="entry name" value="DJ-1/PfpI"/>
</dbReference>
<dbReference type="EMBL" id="BAEE01000063">
    <property type="protein sequence ID" value="GAB10833.1"/>
    <property type="molecule type" value="Genomic_DNA"/>
</dbReference>
<dbReference type="InterPro" id="IPR029062">
    <property type="entry name" value="Class_I_gatase-like"/>
</dbReference>
<comment type="caution">
    <text evidence="2">The sequence shown here is derived from an EMBL/GenBank/DDBJ whole genome shotgun (WGS) entry which is preliminary data.</text>
</comment>
<dbReference type="OrthoDB" id="6003696at2"/>
<proteinExistence type="predicted"/>
<keyword evidence="3" id="KW-1185">Reference proteome</keyword>
<dbReference type="InterPro" id="IPR052158">
    <property type="entry name" value="INH-QAR"/>
</dbReference>
<dbReference type="RefSeq" id="WP_007322908.1">
    <property type="nucleotide sequence ID" value="NZ_BAEE01000063.1"/>
</dbReference>
<evidence type="ECO:0000313" key="2">
    <source>
        <dbReference type="EMBL" id="GAB10833.1"/>
    </source>
</evidence>
<accession>G7H4Q8</accession>
<name>G7H4Q8_9ACTN</name>
<evidence type="ECO:0000313" key="3">
    <source>
        <dbReference type="Proteomes" id="UP000035088"/>
    </source>
</evidence>
<dbReference type="CDD" id="cd03140">
    <property type="entry name" value="GATase1_PfpI_3"/>
    <property type="match status" value="1"/>
</dbReference>
<dbReference type="PANTHER" id="PTHR43130:SF3">
    <property type="entry name" value="HTH-TYPE TRANSCRIPTIONAL REGULATOR RV1931C"/>
    <property type="match status" value="1"/>
</dbReference>
<dbReference type="Gene3D" id="3.40.50.880">
    <property type="match status" value="1"/>
</dbReference>
<dbReference type="AlphaFoldDB" id="G7H4Q8"/>
<protein>
    <recommendedName>
        <fullName evidence="1">DJ-1/PfpI domain-containing protein</fullName>
    </recommendedName>
</protein>
<dbReference type="PANTHER" id="PTHR43130">
    <property type="entry name" value="ARAC-FAMILY TRANSCRIPTIONAL REGULATOR"/>
    <property type="match status" value="1"/>
</dbReference>
<sequence length="203" mass="22161">MTRYVNIALLDTLADWEIGYLTSYVNDSEFQREPGSVRIRTVGTTAEPIRTKGGLAVTPDVVLADLSLDDSAMLVLPGADTWAEPDNAVWLEQVRRFLDHGLPVAAICGATYALAAAGFLDDRPHTGPAKEFLASSGYGGTEHFVDEPVVADGDLITANPVAPVEFARAVFERLGLYRDETLASWYKLYGRQDPQGFYELMSS</sequence>
<evidence type="ECO:0000259" key="1">
    <source>
        <dbReference type="Pfam" id="PF01965"/>
    </source>
</evidence>
<organism evidence="2 3">
    <name type="scientific">Gordonia araii NBRC 100433</name>
    <dbReference type="NCBI Taxonomy" id="1073574"/>
    <lineage>
        <taxon>Bacteria</taxon>
        <taxon>Bacillati</taxon>
        <taxon>Actinomycetota</taxon>
        <taxon>Actinomycetes</taxon>
        <taxon>Mycobacteriales</taxon>
        <taxon>Gordoniaceae</taxon>
        <taxon>Gordonia</taxon>
    </lineage>
</organism>
<feature type="domain" description="DJ-1/PfpI" evidence="1">
    <location>
        <begin position="5"/>
        <end position="172"/>
    </location>
</feature>
<dbReference type="Pfam" id="PF01965">
    <property type="entry name" value="DJ-1_PfpI"/>
    <property type="match status" value="1"/>
</dbReference>
<dbReference type="Proteomes" id="UP000035088">
    <property type="component" value="Unassembled WGS sequence"/>
</dbReference>
<gene>
    <name evidence="2" type="ORF">GOARA_063_00320</name>
</gene>